<dbReference type="InterPro" id="IPR050700">
    <property type="entry name" value="YIM1/Zinc_Alcohol_DH_Fams"/>
</dbReference>
<dbReference type="InterPro" id="IPR020843">
    <property type="entry name" value="ER"/>
</dbReference>
<name>A0A0M9A059_9HYME</name>
<dbReference type="SUPFAM" id="SSF51735">
    <property type="entry name" value="NAD(P)-binding Rossmann-fold domains"/>
    <property type="match status" value="1"/>
</dbReference>
<keyword evidence="6" id="KW-0472">Membrane</keyword>
<dbReference type="InterPro" id="IPR013154">
    <property type="entry name" value="ADH-like_N"/>
</dbReference>
<dbReference type="Pfam" id="PF13602">
    <property type="entry name" value="ADH_zinc_N_2"/>
    <property type="match status" value="1"/>
</dbReference>
<dbReference type="PANTHER" id="PTHR11695:SF294">
    <property type="entry name" value="RETICULON-4-INTERACTING PROTEIN 1, MITOCHONDRIAL"/>
    <property type="match status" value="1"/>
</dbReference>
<organism evidence="8 9">
    <name type="scientific">Melipona quadrifasciata</name>
    <dbReference type="NCBI Taxonomy" id="166423"/>
    <lineage>
        <taxon>Eukaryota</taxon>
        <taxon>Metazoa</taxon>
        <taxon>Ecdysozoa</taxon>
        <taxon>Arthropoda</taxon>
        <taxon>Hexapoda</taxon>
        <taxon>Insecta</taxon>
        <taxon>Pterygota</taxon>
        <taxon>Neoptera</taxon>
        <taxon>Endopterygota</taxon>
        <taxon>Hymenoptera</taxon>
        <taxon>Apocrita</taxon>
        <taxon>Aculeata</taxon>
        <taxon>Apoidea</taxon>
        <taxon>Anthophila</taxon>
        <taxon>Apidae</taxon>
        <taxon>Melipona</taxon>
    </lineage>
</organism>
<evidence type="ECO:0000256" key="6">
    <source>
        <dbReference type="SAM" id="Phobius"/>
    </source>
</evidence>
<dbReference type="EMBL" id="KQ435783">
    <property type="protein sequence ID" value="KOX74665.1"/>
    <property type="molecule type" value="Genomic_DNA"/>
</dbReference>
<accession>A0A0M9A059</accession>
<evidence type="ECO:0000313" key="8">
    <source>
        <dbReference type="EMBL" id="KOX74665.1"/>
    </source>
</evidence>
<evidence type="ECO:0000313" key="9">
    <source>
        <dbReference type="Proteomes" id="UP000053105"/>
    </source>
</evidence>
<reference evidence="8 9" key="1">
    <citation type="submission" date="2015-07" db="EMBL/GenBank/DDBJ databases">
        <title>The genome of Melipona quadrifasciata.</title>
        <authorList>
            <person name="Pan H."/>
            <person name="Kapheim K."/>
        </authorList>
    </citation>
    <scope>NUCLEOTIDE SEQUENCE [LARGE SCALE GENOMIC DNA]</scope>
    <source>
        <strain evidence="8">0111107301</strain>
        <tissue evidence="8">Whole body</tissue>
    </source>
</reference>
<keyword evidence="4" id="KW-0560">Oxidoreductase</keyword>
<dbReference type="AlphaFoldDB" id="A0A0M9A059"/>
<feature type="transmembrane region" description="Helical" evidence="6">
    <location>
        <begin position="188"/>
        <end position="207"/>
    </location>
</feature>
<dbReference type="Gene3D" id="3.40.50.720">
    <property type="entry name" value="NAD(P)-binding Rossmann-like Domain"/>
    <property type="match status" value="1"/>
</dbReference>
<evidence type="ECO:0000256" key="2">
    <source>
        <dbReference type="ARBA" id="ARBA00010371"/>
    </source>
</evidence>
<dbReference type="GO" id="GO:0005739">
    <property type="term" value="C:mitochondrion"/>
    <property type="evidence" value="ECO:0007669"/>
    <property type="project" value="UniProtKB-SubCell"/>
</dbReference>
<gene>
    <name evidence="8" type="ORF">WN51_13099</name>
</gene>
<dbReference type="Gene3D" id="3.90.180.10">
    <property type="entry name" value="Medium-chain alcohol dehydrogenases, catalytic domain"/>
    <property type="match status" value="1"/>
</dbReference>
<dbReference type="FunFam" id="3.40.50.720:FF:000147">
    <property type="entry name" value="Reticulon-4-interacting protein 1 homolog, mitochondrial"/>
    <property type="match status" value="1"/>
</dbReference>
<feature type="domain" description="Enoyl reductase (ER)" evidence="7">
    <location>
        <begin position="56"/>
        <end position="400"/>
    </location>
</feature>
<sequence>MRKDVREDIFIVTSLQVFKSSSACPRLSYLYPKANVLAKYKENEDKMQAWQIHSYGGLEELKLSNVRIPVIAKPTDVLVKVEASSINPIDVAMTRGYGAAILNLMRKAKNLTSGQCDELELPLTLGRDFSGIVVSKGHGVGTRLQLGDEVWGVVPVEQQGCHAGYVVVDNTLISLQPRNLSYIEAASILYAGLTAWSALWITGALCYKNTMTSRNNKVLVLGGSGGVGTIAIQLLKAWNMHVITTCSSDAVNLVQKLGADVVIDYKLNDADSKIIAKGPYNIILDCANQGPDQIRLKNYSHNTYITLNSPLLKNTDQHGLIVGTVKNIGELLKYNIPITENKSIVKWGFFTPSETGIKMLKEFVENGKVVPVVKKVYQFQDLPLAYDRVTQGHLRGKLVIDMR</sequence>
<evidence type="ECO:0000259" key="7">
    <source>
        <dbReference type="SMART" id="SM00829"/>
    </source>
</evidence>
<dbReference type="OrthoDB" id="48317at2759"/>
<dbReference type="InterPro" id="IPR037397">
    <property type="entry name" value="RTN4IP1"/>
</dbReference>
<dbReference type="CDD" id="cd08248">
    <property type="entry name" value="RTN4I1"/>
    <property type="match status" value="1"/>
</dbReference>
<keyword evidence="6" id="KW-1133">Transmembrane helix</keyword>
<keyword evidence="5" id="KW-0496">Mitochondrion</keyword>
<dbReference type="InterPro" id="IPR036291">
    <property type="entry name" value="NAD(P)-bd_dom_sf"/>
</dbReference>
<keyword evidence="3" id="KW-0809">Transit peptide</keyword>
<keyword evidence="6" id="KW-0812">Transmembrane</keyword>
<evidence type="ECO:0000256" key="3">
    <source>
        <dbReference type="ARBA" id="ARBA00022946"/>
    </source>
</evidence>
<dbReference type="GO" id="GO:0016491">
    <property type="term" value="F:oxidoreductase activity"/>
    <property type="evidence" value="ECO:0007669"/>
    <property type="project" value="UniProtKB-KW"/>
</dbReference>
<dbReference type="Pfam" id="PF08240">
    <property type="entry name" value="ADH_N"/>
    <property type="match status" value="1"/>
</dbReference>
<proteinExistence type="inferred from homology"/>
<dbReference type="PANTHER" id="PTHR11695">
    <property type="entry name" value="ALCOHOL DEHYDROGENASE RELATED"/>
    <property type="match status" value="1"/>
</dbReference>
<comment type="similarity">
    <text evidence="2">Belongs to the zinc-containing alcohol dehydrogenase family. Quinone oxidoreductase subfamily.</text>
</comment>
<dbReference type="InterPro" id="IPR011032">
    <property type="entry name" value="GroES-like_sf"/>
</dbReference>
<comment type="subcellular location">
    <subcellularLocation>
        <location evidence="1">Mitochondrion</location>
    </subcellularLocation>
</comment>
<protein>
    <submittedName>
        <fullName evidence="8">Reticulon-4-interacting protein 1, mitochondrial</fullName>
    </submittedName>
</protein>
<evidence type="ECO:0000256" key="1">
    <source>
        <dbReference type="ARBA" id="ARBA00004173"/>
    </source>
</evidence>
<dbReference type="Proteomes" id="UP000053105">
    <property type="component" value="Unassembled WGS sequence"/>
</dbReference>
<dbReference type="STRING" id="166423.A0A0M9A059"/>
<evidence type="ECO:0000256" key="5">
    <source>
        <dbReference type="ARBA" id="ARBA00023128"/>
    </source>
</evidence>
<evidence type="ECO:0000256" key="4">
    <source>
        <dbReference type="ARBA" id="ARBA00023002"/>
    </source>
</evidence>
<keyword evidence="9" id="KW-1185">Reference proteome</keyword>
<dbReference type="SMART" id="SM00829">
    <property type="entry name" value="PKS_ER"/>
    <property type="match status" value="1"/>
</dbReference>
<dbReference type="SUPFAM" id="SSF50129">
    <property type="entry name" value="GroES-like"/>
    <property type="match status" value="1"/>
</dbReference>